<organism evidence="1 2">
    <name type="scientific">Kineococcus halophytocola</name>
    <dbReference type="NCBI Taxonomy" id="3234027"/>
    <lineage>
        <taxon>Bacteria</taxon>
        <taxon>Bacillati</taxon>
        <taxon>Actinomycetota</taxon>
        <taxon>Actinomycetes</taxon>
        <taxon>Kineosporiales</taxon>
        <taxon>Kineosporiaceae</taxon>
        <taxon>Kineococcus</taxon>
    </lineage>
</organism>
<protein>
    <recommendedName>
        <fullName evidence="3">Glycosyltransferase</fullName>
    </recommendedName>
</protein>
<name>A0ABV4GYH9_9ACTN</name>
<evidence type="ECO:0008006" key="3">
    <source>
        <dbReference type="Google" id="ProtNLM"/>
    </source>
</evidence>
<dbReference type="Proteomes" id="UP001565927">
    <property type="component" value="Unassembled WGS sequence"/>
</dbReference>
<reference evidence="1 2" key="1">
    <citation type="submission" date="2024-07" db="EMBL/GenBank/DDBJ databases">
        <authorList>
            <person name="Thanompreechachai J."/>
            <person name="Duangmal K."/>
        </authorList>
    </citation>
    <scope>NUCLEOTIDE SEQUENCE [LARGE SCALE GENOMIC DNA]</scope>
    <source>
        <strain evidence="1 2">LSe6-4</strain>
    </source>
</reference>
<accession>A0ABV4GYH9</accession>
<gene>
    <name evidence="1" type="ORF">AB2L27_04995</name>
</gene>
<keyword evidence="2" id="KW-1185">Reference proteome</keyword>
<evidence type="ECO:0000313" key="2">
    <source>
        <dbReference type="Proteomes" id="UP001565927"/>
    </source>
</evidence>
<proteinExistence type="predicted"/>
<sequence length="329" mass="36266">MTGTAEGVRDPKLAYLVSSYRSGDQLDRLLTTLRRNDPDAEIVLLHNGFENPLDPAVVTAVGGHLHLVTAPVVWGDASLEHERHRVLRWVLAELDVDWVLTLSEQDYPVAPAAALRARLRDTAADAVVDAQPVAQTRDPLTARDVRRRYGFRYATLPSWPGGRRSPRPVRRAAELLALAVERSQPFVRLYLMPTGTGLPPKVGRRASPPVAGVEVWWGSAWFALSRRALQVFLDRLQTPEGQALLGFFDRTVIPTEAFVHTLLAAEPGLVVERAALHEIRFSDPASGRPDEFGRGDLEHLLGCGRFLARKFAPGDPVLDDLDLATAPAR</sequence>
<comment type="caution">
    <text evidence="1">The sequence shown here is derived from an EMBL/GenBank/DDBJ whole genome shotgun (WGS) entry which is preliminary data.</text>
</comment>
<evidence type="ECO:0000313" key="1">
    <source>
        <dbReference type="EMBL" id="MEZ0164124.1"/>
    </source>
</evidence>
<dbReference type="RefSeq" id="WP_370440366.1">
    <property type="nucleotide sequence ID" value="NZ_JBGFTU010000004.1"/>
</dbReference>
<dbReference type="EMBL" id="JBGFTU010000004">
    <property type="protein sequence ID" value="MEZ0164124.1"/>
    <property type="molecule type" value="Genomic_DNA"/>
</dbReference>